<dbReference type="Gene3D" id="3.90.1310.10">
    <property type="entry name" value="Penicillin-binding protein 2a (Domain 2)"/>
    <property type="match status" value="1"/>
</dbReference>
<evidence type="ECO:0000259" key="7">
    <source>
        <dbReference type="Pfam" id="PF03717"/>
    </source>
</evidence>
<dbReference type="Pfam" id="PF03717">
    <property type="entry name" value="PBP_dimer"/>
    <property type="match status" value="1"/>
</dbReference>
<sequence length="577" mass="63464">MFKRKPKPEEISEDLPRRAERNAVRRRDRASSVPLGKSRYIIAMTMFIGVYGVIAGRLVTWGTEPDERALAFRAADQFMASRPDLVDRNGNVLATDIRVGSLFAEPRKIVDANEASERLRTVLPDLDPKWLYNSLSSEAAFLWLRRELTPSQQQAILDLGVPGIGFRTEKRRFYPGGTVAGFVTGHVNVDNQGIAGMEKYLDDQGYLALQNSGLAVDAELEPVRLSIDLRVQNILHDELTAAMTRYRSIAAGGVVLDAHTGEVLAMTSLPDYDPNDPRQALEKDRMNRTSAGLFEMGSTFKSFTSAMALDTKKVNLHSTFDARNPIHIGGHRISDFHGKKRVLTLEEVFIYSSNIGSAKEAELVGIKGHQEFLTKLGLLTRLKTELPEVATPTQPKVWKQVNSITISYGHGVSTTPLQTAVAATSLLNGGLLIPPTFLPRTEEEAKKISTQVISKETSDDMRYLFRLNVADQRGSGNYADIDGYEVGGKTGTANKVVNGRYSDTKKFNAFLAGFPMSDPRYVVLVFIDEPQPEPGKYYATAGMNAAPVVGNIIRRAGALLGVKPDLGETGKTLLVSY</sequence>
<keyword evidence="2" id="KW-0645">Protease</keyword>
<dbReference type="GO" id="GO:0005886">
    <property type="term" value="C:plasma membrane"/>
    <property type="evidence" value="ECO:0007669"/>
    <property type="project" value="TreeGrafter"/>
</dbReference>
<organism evidence="8 9">
    <name type="scientific">Fulvimarina endophytica</name>
    <dbReference type="NCBI Taxonomy" id="2293836"/>
    <lineage>
        <taxon>Bacteria</taxon>
        <taxon>Pseudomonadati</taxon>
        <taxon>Pseudomonadota</taxon>
        <taxon>Alphaproteobacteria</taxon>
        <taxon>Hyphomicrobiales</taxon>
        <taxon>Aurantimonadaceae</taxon>
        <taxon>Fulvimarina</taxon>
    </lineage>
</organism>
<dbReference type="GO" id="GO:0004180">
    <property type="term" value="F:carboxypeptidase activity"/>
    <property type="evidence" value="ECO:0007669"/>
    <property type="project" value="UniProtKB-KW"/>
</dbReference>
<dbReference type="InterPro" id="IPR005311">
    <property type="entry name" value="PBP_dimer"/>
</dbReference>
<protein>
    <submittedName>
        <fullName evidence="8">Penicillin-binding protein 2</fullName>
    </submittedName>
</protein>
<comment type="caution">
    <text evidence="8">The sequence shown here is derived from an EMBL/GenBank/DDBJ whole genome shotgun (WGS) entry which is preliminary data.</text>
</comment>
<evidence type="ECO:0000256" key="1">
    <source>
        <dbReference type="ARBA" id="ARBA00004370"/>
    </source>
</evidence>
<keyword evidence="2" id="KW-0378">Hydrolase</keyword>
<dbReference type="GO" id="GO:0008658">
    <property type="term" value="F:penicillin binding"/>
    <property type="evidence" value="ECO:0007669"/>
    <property type="project" value="InterPro"/>
</dbReference>
<dbReference type="SUPFAM" id="SSF56519">
    <property type="entry name" value="Penicillin binding protein dimerisation domain"/>
    <property type="match status" value="1"/>
</dbReference>
<dbReference type="RefSeq" id="WP_116683605.1">
    <property type="nucleotide sequence ID" value="NZ_QURL01000005.1"/>
</dbReference>
<dbReference type="InterPro" id="IPR050515">
    <property type="entry name" value="Beta-lactam/transpept"/>
</dbReference>
<dbReference type="Proteomes" id="UP000264310">
    <property type="component" value="Unassembled WGS sequence"/>
</dbReference>
<feature type="region of interest" description="Disordered" evidence="4">
    <location>
        <begin position="1"/>
        <end position="28"/>
    </location>
</feature>
<dbReference type="AlphaFoldDB" id="A0A371X0L9"/>
<accession>A0A371X0L9</accession>
<keyword evidence="5" id="KW-1133">Transmembrane helix</keyword>
<dbReference type="SUPFAM" id="SSF56601">
    <property type="entry name" value="beta-lactamase/transpeptidase-like"/>
    <property type="match status" value="1"/>
</dbReference>
<keyword evidence="3 5" id="KW-0472">Membrane</keyword>
<dbReference type="Gene3D" id="3.30.450.330">
    <property type="match status" value="1"/>
</dbReference>
<dbReference type="PANTHER" id="PTHR30627">
    <property type="entry name" value="PEPTIDOGLYCAN D,D-TRANSPEPTIDASE"/>
    <property type="match status" value="1"/>
</dbReference>
<dbReference type="EMBL" id="QURL01000005">
    <property type="protein sequence ID" value="RFC62790.1"/>
    <property type="molecule type" value="Genomic_DNA"/>
</dbReference>
<dbReference type="InterPro" id="IPR036138">
    <property type="entry name" value="PBP_dimer_sf"/>
</dbReference>
<keyword evidence="5" id="KW-0812">Transmembrane</keyword>
<feature type="transmembrane region" description="Helical" evidence="5">
    <location>
        <begin position="40"/>
        <end position="59"/>
    </location>
</feature>
<evidence type="ECO:0000313" key="9">
    <source>
        <dbReference type="Proteomes" id="UP000264310"/>
    </source>
</evidence>
<dbReference type="Gene3D" id="3.40.710.10">
    <property type="entry name" value="DD-peptidase/beta-lactamase superfamily"/>
    <property type="match status" value="1"/>
</dbReference>
<feature type="compositionally biased region" description="Basic and acidic residues" evidence="4">
    <location>
        <begin position="7"/>
        <end position="25"/>
    </location>
</feature>
<evidence type="ECO:0000256" key="4">
    <source>
        <dbReference type="SAM" id="MobiDB-lite"/>
    </source>
</evidence>
<dbReference type="Pfam" id="PF00905">
    <property type="entry name" value="Transpeptidase"/>
    <property type="match status" value="1"/>
</dbReference>
<name>A0A371X0L9_9HYPH</name>
<evidence type="ECO:0000259" key="6">
    <source>
        <dbReference type="Pfam" id="PF00905"/>
    </source>
</evidence>
<keyword evidence="9" id="KW-1185">Reference proteome</keyword>
<dbReference type="OrthoDB" id="9789078at2"/>
<reference evidence="8 9" key="1">
    <citation type="submission" date="2018-08" db="EMBL/GenBank/DDBJ databases">
        <title>Fulvimarina sp. 85, whole genome shotgun sequence.</title>
        <authorList>
            <person name="Tuo L."/>
        </authorList>
    </citation>
    <scope>NUCLEOTIDE SEQUENCE [LARGE SCALE GENOMIC DNA]</scope>
    <source>
        <strain evidence="8 9">85</strain>
    </source>
</reference>
<evidence type="ECO:0000256" key="5">
    <source>
        <dbReference type="SAM" id="Phobius"/>
    </source>
</evidence>
<dbReference type="PANTHER" id="PTHR30627:SF1">
    <property type="entry name" value="PEPTIDOGLYCAN D,D-TRANSPEPTIDASE FTSI"/>
    <property type="match status" value="1"/>
</dbReference>
<evidence type="ECO:0000256" key="2">
    <source>
        <dbReference type="ARBA" id="ARBA00022645"/>
    </source>
</evidence>
<feature type="domain" description="Penicillin-binding protein dimerisation" evidence="7">
    <location>
        <begin position="80"/>
        <end position="192"/>
    </location>
</feature>
<dbReference type="InterPro" id="IPR001460">
    <property type="entry name" value="PCN-bd_Tpept"/>
</dbReference>
<gene>
    <name evidence="8" type="ORF">DYI37_12520</name>
</gene>
<evidence type="ECO:0000256" key="3">
    <source>
        <dbReference type="ARBA" id="ARBA00023136"/>
    </source>
</evidence>
<dbReference type="GO" id="GO:0071555">
    <property type="term" value="P:cell wall organization"/>
    <property type="evidence" value="ECO:0007669"/>
    <property type="project" value="TreeGrafter"/>
</dbReference>
<evidence type="ECO:0000313" key="8">
    <source>
        <dbReference type="EMBL" id="RFC62790.1"/>
    </source>
</evidence>
<feature type="domain" description="Penicillin-binding protein transpeptidase" evidence="6">
    <location>
        <begin position="253"/>
        <end position="553"/>
    </location>
</feature>
<keyword evidence="2" id="KW-0121">Carboxypeptidase</keyword>
<dbReference type="InterPro" id="IPR012338">
    <property type="entry name" value="Beta-lactam/transpept-like"/>
</dbReference>
<proteinExistence type="predicted"/>
<comment type="subcellular location">
    <subcellularLocation>
        <location evidence="1">Membrane</location>
    </subcellularLocation>
</comment>